<dbReference type="RefSeq" id="WP_343955218.1">
    <property type="nucleotide sequence ID" value="NZ_BAAAHQ010000058.1"/>
</dbReference>
<organism evidence="5 6">
    <name type="scientific">Nonomuraea longicatena</name>
    <dbReference type="NCBI Taxonomy" id="83682"/>
    <lineage>
        <taxon>Bacteria</taxon>
        <taxon>Bacillati</taxon>
        <taxon>Actinomycetota</taxon>
        <taxon>Actinomycetes</taxon>
        <taxon>Streptosporangiales</taxon>
        <taxon>Streptosporangiaceae</taxon>
        <taxon>Nonomuraea</taxon>
    </lineage>
</organism>
<comment type="similarity">
    <text evidence="1">Belongs to the NAD(P)-dependent epimerase/dehydratase family.</text>
</comment>
<dbReference type="EMBL" id="BAAAHQ010000058">
    <property type="protein sequence ID" value="GAA0953544.1"/>
    <property type="molecule type" value="Genomic_DNA"/>
</dbReference>
<evidence type="ECO:0000313" key="6">
    <source>
        <dbReference type="Proteomes" id="UP001501578"/>
    </source>
</evidence>
<evidence type="ECO:0000256" key="2">
    <source>
        <dbReference type="ARBA" id="ARBA00023002"/>
    </source>
</evidence>
<reference evidence="5 6" key="1">
    <citation type="journal article" date="2019" name="Int. J. Syst. Evol. Microbiol.">
        <title>The Global Catalogue of Microorganisms (GCM) 10K type strain sequencing project: providing services to taxonomists for standard genome sequencing and annotation.</title>
        <authorList>
            <consortium name="The Broad Institute Genomics Platform"/>
            <consortium name="The Broad Institute Genome Sequencing Center for Infectious Disease"/>
            <person name="Wu L."/>
            <person name="Ma J."/>
        </authorList>
    </citation>
    <scope>NUCLEOTIDE SEQUENCE [LARGE SCALE GENOMIC DNA]</scope>
    <source>
        <strain evidence="5 6">JCM 11136</strain>
    </source>
</reference>
<evidence type="ECO:0000256" key="1">
    <source>
        <dbReference type="ARBA" id="ARBA00007637"/>
    </source>
</evidence>
<dbReference type="Proteomes" id="UP001501578">
    <property type="component" value="Unassembled WGS sequence"/>
</dbReference>
<keyword evidence="2" id="KW-0560">Oxidoreductase</keyword>
<dbReference type="InterPro" id="IPR001509">
    <property type="entry name" value="Epimerase_deHydtase"/>
</dbReference>
<keyword evidence="6" id="KW-1185">Reference proteome</keyword>
<protein>
    <submittedName>
        <fullName evidence="5">NAD(P)-dependent oxidoreductase</fullName>
    </submittedName>
</protein>
<dbReference type="PANTHER" id="PTHR43103">
    <property type="entry name" value="NUCLEOSIDE-DIPHOSPHATE-SUGAR EPIMERASE"/>
    <property type="match status" value="1"/>
</dbReference>
<dbReference type="InterPro" id="IPR036291">
    <property type="entry name" value="NAD(P)-bd_dom_sf"/>
</dbReference>
<evidence type="ECO:0000259" key="4">
    <source>
        <dbReference type="Pfam" id="PF01370"/>
    </source>
</evidence>
<name>A0ABN1R9S3_9ACTN</name>
<evidence type="ECO:0000256" key="3">
    <source>
        <dbReference type="ARBA" id="ARBA00023027"/>
    </source>
</evidence>
<evidence type="ECO:0000313" key="5">
    <source>
        <dbReference type="EMBL" id="GAA0953544.1"/>
    </source>
</evidence>
<dbReference type="PANTHER" id="PTHR43103:SF5">
    <property type="entry name" value="4-EPIMERASE, PUTATIVE (AFU_ORTHOLOGUE AFUA_7G00360)-RELATED"/>
    <property type="match status" value="1"/>
</dbReference>
<gene>
    <name evidence="5" type="ORF">GCM10009560_76490</name>
</gene>
<accession>A0ABN1R9S3</accession>
<keyword evidence="3" id="KW-0520">NAD</keyword>
<proteinExistence type="inferred from homology"/>
<dbReference type="SUPFAM" id="SSF51735">
    <property type="entry name" value="NAD(P)-binding Rossmann-fold domains"/>
    <property type="match status" value="1"/>
</dbReference>
<dbReference type="Gene3D" id="3.40.50.720">
    <property type="entry name" value="NAD(P)-binding Rossmann-like Domain"/>
    <property type="match status" value="1"/>
</dbReference>
<comment type="caution">
    <text evidence="5">The sequence shown here is derived from an EMBL/GenBank/DDBJ whole genome shotgun (WGS) entry which is preliminary data.</text>
</comment>
<dbReference type="Pfam" id="PF01370">
    <property type="entry name" value="Epimerase"/>
    <property type="match status" value="1"/>
</dbReference>
<sequence>MRRVLVTGAGGRIGRAVLDLLAAQGTEAVALEREDPGGLPAARVVEGDAADPVAVREALAGADAVVHLAAIPTPEHLPAGTVFAVNTQATFTVLEQAGLAGVRRACVASSLAADGLAFAASDPHPAYLPVDAFAPSWCEDPYALSKQVDELTAHTMARRHGMGVVALRLPYVGGFEERLNAFAARCAADPGLHARGYWAYLETRDAARACVLALSVEGPGARVVCVCAPETLVPQPTEALVRRYHPDAELRAPLPGRTVPVDLSAARDVLGFTAEHVLTLGADKAIYRK</sequence>
<feature type="domain" description="NAD-dependent epimerase/dehydratase" evidence="4">
    <location>
        <begin position="4"/>
        <end position="216"/>
    </location>
</feature>